<dbReference type="AlphaFoldDB" id="A0A1M6EZQ0"/>
<accession>A0A1M6EZQ0</accession>
<evidence type="ECO:0000259" key="8">
    <source>
        <dbReference type="Pfam" id="PF12704"/>
    </source>
</evidence>
<evidence type="ECO:0000256" key="6">
    <source>
        <dbReference type="SAM" id="Phobius"/>
    </source>
</evidence>
<evidence type="ECO:0000256" key="1">
    <source>
        <dbReference type="ARBA" id="ARBA00004651"/>
    </source>
</evidence>
<gene>
    <name evidence="9" type="ORF">SAMN04488508_10411</name>
</gene>
<keyword evidence="2" id="KW-1003">Cell membrane</keyword>
<feature type="transmembrane region" description="Helical" evidence="6">
    <location>
        <begin position="760"/>
        <end position="783"/>
    </location>
</feature>
<name>A0A1M6EZQ0_9FLAO</name>
<keyword evidence="5 6" id="KW-0472">Membrane</keyword>
<dbReference type="Proteomes" id="UP000184432">
    <property type="component" value="Unassembled WGS sequence"/>
</dbReference>
<feature type="transmembrane region" description="Helical" evidence="6">
    <location>
        <begin position="384"/>
        <end position="405"/>
    </location>
</feature>
<feature type="domain" description="ABC3 transporter permease C-terminal" evidence="7">
    <location>
        <begin position="678"/>
        <end position="786"/>
    </location>
</feature>
<dbReference type="InterPro" id="IPR025857">
    <property type="entry name" value="MacB_PCD"/>
</dbReference>
<feature type="transmembrane region" description="Helical" evidence="6">
    <location>
        <begin position="21"/>
        <end position="41"/>
    </location>
</feature>
<feature type="domain" description="MacB-like periplasmic core" evidence="8">
    <location>
        <begin position="20"/>
        <end position="242"/>
    </location>
</feature>
<dbReference type="EMBL" id="FQYP01000004">
    <property type="protein sequence ID" value="SHI90859.1"/>
    <property type="molecule type" value="Genomic_DNA"/>
</dbReference>
<evidence type="ECO:0000313" key="9">
    <source>
        <dbReference type="EMBL" id="SHI90859.1"/>
    </source>
</evidence>
<keyword evidence="10" id="KW-1185">Reference proteome</keyword>
<feature type="transmembrane region" description="Helical" evidence="6">
    <location>
        <begin position="288"/>
        <end position="309"/>
    </location>
</feature>
<keyword evidence="3 6" id="KW-0812">Transmembrane</keyword>
<feature type="transmembrane region" description="Helical" evidence="6">
    <location>
        <begin position="342"/>
        <end position="364"/>
    </location>
</feature>
<dbReference type="PANTHER" id="PTHR30572">
    <property type="entry name" value="MEMBRANE COMPONENT OF TRANSPORTER-RELATED"/>
    <property type="match status" value="1"/>
</dbReference>
<evidence type="ECO:0000256" key="5">
    <source>
        <dbReference type="ARBA" id="ARBA00023136"/>
    </source>
</evidence>
<reference evidence="10" key="1">
    <citation type="submission" date="2016-11" db="EMBL/GenBank/DDBJ databases">
        <authorList>
            <person name="Varghese N."/>
            <person name="Submissions S."/>
        </authorList>
    </citation>
    <scope>NUCLEOTIDE SEQUENCE [LARGE SCALE GENOMIC DNA]</scope>
    <source>
        <strain evidence="10">DSM 22623</strain>
    </source>
</reference>
<dbReference type="GO" id="GO:0005886">
    <property type="term" value="C:plasma membrane"/>
    <property type="evidence" value="ECO:0007669"/>
    <property type="project" value="UniProtKB-SubCell"/>
</dbReference>
<dbReference type="Pfam" id="PF02687">
    <property type="entry name" value="FtsX"/>
    <property type="match status" value="2"/>
</dbReference>
<keyword evidence="4 6" id="KW-1133">Transmembrane helix</keyword>
<dbReference type="STRING" id="570521.SAMN04488508_10411"/>
<evidence type="ECO:0000256" key="2">
    <source>
        <dbReference type="ARBA" id="ARBA00022475"/>
    </source>
</evidence>
<sequence>MFKMYFKIAWRNLIKNKVYSGINIIGLAIGLTAGFLILQYVNFEHSYDKFHSKKNSIYRVVADLDTPSSGKMESSRPACAVPPHMEEEFPEVISAVRFMRLELAVRKDEIKLVEDKAAAADRAFFEMFDFGLLQGDKKSVLQEPYSVVLTQETANRYFGNESAIGKTIRIKDEDINDLPFTVTGIMDEIPENSHIKANMIISMTTYSKGVLPRINDAWGLYDPAAYILVHPNTDPKQLEAKFPDFLERNSGETMRRDKMFVSLFLEPLEDVYLRSERGGEYSGDLGTIYIFSIIAIFILLIACINFVNLTTARSVERAKEVGVRKVIGAEKRQLSLQFVGESIIISLIAFVIASILAALVLPAFNEIAGKVISDGIFTNPINIAYLFLIALSIGAFAGIYPAFVLSSFKPVNVLKGNFSTGTRGIILRKGLVITQFTISITLIIGTIIIYNQMNYMRSQELGFDKEHTVLLPVTVSSAQKELKDNIDNISGVVSTTLASAVPGAYNNSAYSVIQNSQGEGQIANINAYFVDHDFISQFGLKVIAGRGFSRDFVTDSAQGMIINEKAVKFLGYASPKDALGATFSQWGKDGQIIGVIQDFHFKSLQENIQPLTMTMKPDETDLLAIKITGNNIKQTLADIQNKWEAILPNDSFNYQFLDENFDKQYRSQERFGSLFLNFAVLAILISCLGLLGLAAYSMLQRKREIGVRKVLGASVAQVVKLLSTDFLKLVTVAFLIASPLAWYVMNDWLSRFAYRISIEWWMFLLAGTSAIIIALATVSFHALKASLANPVKSLRTE</sequence>
<evidence type="ECO:0000256" key="4">
    <source>
        <dbReference type="ARBA" id="ARBA00022989"/>
    </source>
</evidence>
<feature type="domain" description="ABC3 transporter permease C-terminal" evidence="7">
    <location>
        <begin position="293"/>
        <end position="408"/>
    </location>
</feature>
<evidence type="ECO:0000313" key="10">
    <source>
        <dbReference type="Proteomes" id="UP000184432"/>
    </source>
</evidence>
<organism evidence="9 10">
    <name type="scientific">Aquimarina spongiae</name>
    <dbReference type="NCBI Taxonomy" id="570521"/>
    <lineage>
        <taxon>Bacteria</taxon>
        <taxon>Pseudomonadati</taxon>
        <taxon>Bacteroidota</taxon>
        <taxon>Flavobacteriia</taxon>
        <taxon>Flavobacteriales</taxon>
        <taxon>Flavobacteriaceae</taxon>
        <taxon>Aquimarina</taxon>
    </lineage>
</organism>
<evidence type="ECO:0000259" key="7">
    <source>
        <dbReference type="Pfam" id="PF02687"/>
    </source>
</evidence>
<dbReference type="RefSeq" id="WP_073315848.1">
    <property type="nucleotide sequence ID" value="NZ_FQYP01000004.1"/>
</dbReference>
<feature type="transmembrane region" description="Helical" evidence="6">
    <location>
        <begin position="674"/>
        <end position="699"/>
    </location>
</feature>
<proteinExistence type="predicted"/>
<dbReference type="PANTHER" id="PTHR30572:SF18">
    <property type="entry name" value="ABC-TYPE MACROLIDE FAMILY EXPORT SYSTEM PERMEASE COMPONENT 2"/>
    <property type="match status" value="1"/>
</dbReference>
<dbReference type="InterPro" id="IPR050250">
    <property type="entry name" value="Macrolide_Exporter_MacB"/>
</dbReference>
<dbReference type="InterPro" id="IPR003838">
    <property type="entry name" value="ABC3_permease_C"/>
</dbReference>
<evidence type="ECO:0000256" key="3">
    <source>
        <dbReference type="ARBA" id="ARBA00022692"/>
    </source>
</evidence>
<feature type="transmembrane region" description="Helical" evidence="6">
    <location>
        <begin position="726"/>
        <end position="745"/>
    </location>
</feature>
<comment type="subcellular location">
    <subcellularLocation>
        <location evidence="1">Cell membrane</location>
        <topology evidence="1">Multi-pass membrane protein</topology>
    </subcellularLocation>
</comment>
<feature type="transmembrane region" description="Helical" evidence="6">
    <location>
        <begin position="426"/>
        <end position="450"/>
    </location>
</feature>
<protein>
    <submittedName>
        <fullName evidence="9">Putative ABC transport system permease protein</fullName>
    </submittedName>
</protein>
<dbReference type="GO" id="GO:0022857">
    <property type="term" value="F:transmembrane transporter activity"/>
    <property type="evidence" value="ECO:0007669"/>
    <property type="project" value="TreeGrafter"/>
</dbReference>
<dbReference type="Pfam" id="PF12704">
    <property type="entry name" value="MacB_PCD"/>
    <property type="match status" value="1"/>
</dbReference>
<dbReference type="OrthoDB" id="8740261at2"/>